<comment type="caution">
    <text evidence="1">The sequence shown here is derived from an EMBL/GenBank/DDBJ whole genome shotgun (WGS) entry which is preliminary data.</text>
</comment>
<reference evidence="2" key="1">
    <citation type="submission" date="2008-04" db="EMBL/GenBank/DDBJ databases">
        <title>Draft genome sequence of Providencia stuartii (ATCC 25827).</title>
        <authorList>
            <person name="Sudarsanam P."/>
            <person name="Ley R."/>
            <person name="Guruge J."/>
            <person name="Turnbaugh P.J."/>
            <person name="Mahowald M."/>
            <person name="Liep D."/>
            <person name="Gordon J."/>
        </authorList>
    </citation>
    <scope>NUCLEOTIDE SEQUENCE [LARGE SCALE GENOMIC DNA]</scope>
    <source>
        <strain evidence="2">ATCC 25827</strain>
    </source>
</reference>
<protein>
    <submittedName>
        <fullName evidence="1">Uncharacterized protein</fullName>
    </submittedName>
</protein>
<reference evidence="1 2" key="3">
    <citation type="submission" date="2008-05" db="EMBL/GenBank/DDBJ databases">
        <authorList>
            <person name="Fulton L."/>
            <person name="Clifton S."/>
            <person name="Fulton B."/>
            <person name="Xu J."/>
            <person name="Minx P."/>
            <person name="Pepin K.H."/>
            <person name="Johnson M."/>
            <person name="Thiruvilangam P."/>
            <person name="Bhonagiri V."/>
            <person name="Nash W.E."/>
            <person name="Mardis E.R."/>
            <person name="Wilson R.K."/>
        </authorList>
    </citation>
    <scope>NUCLEOTIDE SEQUENCE [LARGE SCALE GENOMIC DNA]</scope>
    <source>
        <strain evidence="1 2">ATCC 25827</strain>
    </source>
</reference>
<name>A0AA86YPH0_PROST</name>
<gene>
    <name evidence="1" type="ORF">PROSTU_01154</name>
</gene>
<dbReference type="Proteomes" id="UP000004506">
    <property type="component" value="Unassembled WGS sequence"/>
</dbReference>
<reference evidence="2" key="2">
    <citation type="submission" date="2008-04" db="EMBL/GenBank/DDBJ databases">
        <title>Draft genome sequence of Providencia stuartii(ATCC 25827).</title>
        <authorList>
            <person name="Sudarsanam P."/>
            <person name="Ley R."/>
            <person name="Guruge J."/>
            <person name="Turnbaugh P.J."/>
            <person name="Mahowald M."/>
            <person name="Liep D."/>
            <person name="Gordon J."/>
        </authorList>
    </citation>
    <scope>NUCLEOTIDE SEQUENCE [LARGE SCALE GENOMIC DNA]</scope>
    <source>
        <strain evidence="2">ATCC 25827</strain>
    </source>
</reference>
<dbReference type="EMBL" id="ABJD02000099">
    <property type="protein sequence ID" value="EDU60620.1"/>
    <property type="molecule type" value="Genomic_DNA"/>
</dbReference>
<organism evidence="1 2">
    <name type="scientific">Providencia stuartii ATCC 25827</name>
    <dbReference type="NCBI Taxonomy" id="471874"/>
    <lineage>
        <taxon>Bacteria</taxon>
        <taxon>Pseudomonadati</taxon>
        <taxon>Pseudomonadota</taxon>
        <taxon>Gammaproteobacteria</taxon>
        <taxon>Enterobacterales</taxon>
        <taxon>Morganellaceae</taxon>
        <taxon>Providencia</taxon>
    </lineage>
</organism>
<evidence type="ECO:0000313" key="2">
    <source>
        <dbReference type="Proteomes" id="UP000004506"/>
    </source>
</evidence>
<accession>A0AA86YPH0</accession>
<dbReference type="AlphaFoldDB" id="A0AA86YPH0"/>
<proteinExistence type="predicted"/>
<sequence>MVINSLDLFLNSDLIRCFHILISKNGAIRSVFKITTLLNSFG</sequence>
<evidence type="ECO:0000313" key="1">
    <source>
        <dbReference type="EMBL" id="EDU60620.1"/>
    </source>
</evidence>